<dbReference type="InterPro" id="IPR037401">
    <property type="entry name" value="SnoaL-like"/>
</dbReference>
<name>A0A1C5GMW3_9ACTN</name>
<dbReference type="SUPFAM" id="SSF54427">
    <property type="entry name" value="NTF2-like"/>
    <property type="match status" value="1"/>
</dbReference>
<keyword evidence="3" id="KW-1185">Reference proteome</keyword>
<evidence type="ECO:0000313" key="3">
    <source>
        <dbReference type="Proteomes" id="UP000198210"/>
    </source>
</evidence>
<dbReference type="RefSeq" id="WP_088968722.1">
    <property type="nucleotide sequence ID" value="NZ_JBHLYF010000045.1"/>
</dbReference>
<dbReference type="Gene3D" id="3.10.450.50">
    <property type="match status" value="1"/>
</dbReference>
<gene>
    <name evidence="2" type="ORF">GA0074704_0174</name>
</gene>
<dbReference type="Pfam" id="PF12680">
    <property type="entry name" value="SnoaL_2"/>
    <property type="match status" value="1"/>
</dbReference>
<dbReference type="InterPro" id="IPR032710">
    <property type="entry name" value="NTF2-like_dom_sf"/>
</dbReference>
<sequence>MGEDEFFSQLYAAFNRRDLPTLLAALAPNVTWPNGWEGGTVRGHREVADYWTRQWAEIDPTVRPVAVDVEPDGRVTVTVHQLVRDRAGAVIADGTVRHAYRLVDGLVVDMEIRN</sequence>
<evidence type="ECO:0000313" key="2">
    <source>
        <dbReference type="EMBL" id="SCG35102.1"/>
    </source>
</evidence>
<evidence type="ECO:0000259" key="1">
    <source>
        <dbReference type="Pfam" id="PF12680"/>
    </source>
</evidence>
<reference evidence="2 3" key="1">
    <citation type="submission" date="2016-06" db="EMBL/GenBank/DDBJ databases">
        <authorList>
            <person name="Kjaerup R.B."/>
            <person name="Dalgaard T.S."/>
            <person name="Juul-Madsen H.R."/>
        </authorList>
    </citation>
    <scope>NUCLEOTIDE SEQUENCE [LARGE SCALE GENOMIC DNA]</scope>
    <source>
        <strain evidence="2 3">DSM 45097</strain>
    </source>
</reference>
<dbReference type="Proteomes" id="UP000198210">
    <property type="component" value="Chromosome I"/>
</dbReference>
<organism evidence="2 3">
    <name type="scientific">Micromonospora siamensis</name>
    <dbReference type="NCBI Taxonomy" id="299152"/>
    <lineage>
        <taxon>Bacteria</taxon>
        <taxon>Bacillati</taxon>
        <taxon>Actinomycetota</taxon>
        <taxon>Actinomycetes</taxon>
        <taxon>Micromonosporales</taxon>
        <taxon>Micromonosporaceae</taxon>
        <taxon>Micromonospora</taxon>
    </lineage>
</organism>
<protein>
    <submittedName>
        <fullName evidence="2">SnoaL-like domain-containing protein</fullName>
    </submittedName>
</protein>
<proteinExistence type="predicted"/>
<dbReference type="AlphaFoldDB" id="A0A1C5GMW3"/>
<feature type="domain" description="SnoaL-like" evidence="1">
    <location>
        <begin position="9"/>
        <end position="109"/>
    </location>
</feature>
<dbReference type="EMBL" id="LT607751">
    <property type="protein sequence ID" value="SCG35102.1"/>
    <property type="molecule type" value="Genomic_DNA"/>
</dbReference>
<accession>A0A1C5GMW3</accession>